<dbReference type="AlphaFoldDB" id="A0AA40FM30"/>
<dbReference type="EMBL" id="JAHYIQ010000025">
    <property type="protein sequence ID" value="KAK1121709.1"/>
    <property type="molecule type" value="Genomic_DNA"/>
</dbReference>
<feature type="compositionally biased region" description="Polar residues" evidence="1">
    <location>
        <begin position="93"/>
        <end position="110"/>
    </location>
</feature>
<accession>A0AA40FM30</accession>
<name>A0AA40FM30_9HYME</name>
<reference evidence="2" key="1">
    <citation type="submission" date="2021-10" db="EMBL/GenBank/DDBJ databases">
        <title>Melipona bicolor Genome sequencing and assembly.</title>
        <authorList>
            <person name="Araujo N.S."/>
            <person name="Arias M.C."/>
        </authorList>
    </citation>
    <scope>NUCLEOTIDE SEQUENCE</scope>
    <source>
        <strain evidence="2">USP_2M_L1-L4_2017</strain>
        <tissue evidence="2">Whole body</tissue>
    </source>
</reference>
<comment type="caution">
    <text evidence="2">The sequence shown here is derived from an EMBL/GenBank/DDBJ whole genome shotgun (WGS) entry which is preliminary data.</text>
</comment>
<sequence length="110" mass="12173">MEHDSNFIIREPWRAPTLPQREYVAKVTRATGLLLLLLLLLGGERGEQRAKEGETDGTSGRKKRYVSPVKSFANSTRGTSSACQYHVSHGTKDTQPGNSRASSSMDNHED</sequence>
<protein>
    <submittedName>
        <fullName evidence="2">Uncharacterized protein</fullName>
    </submittedName>
</protein>
<gene>
    <name evidence="2" type="ORF">K0M31_010020</name>
</gene>
<dbReference type="Proteomes" id="UP001177670">
    <property type="component" value="Unassembled WGS sequence"/>
</dbReference>
<evidence type="ECO:0000256" key="1">
    <source>
        <dbReference type="SAM" id="MobiDB-lite"/>
    </source>
</evidence>
<evidence type="ECO:0000313" key="3">
    <source>
        <dbReference type="Proteomes" id="UP001177670"/>
    </source>
</evidence>
<evidence type="ECO:0000313" key="2">
    <source>
        <dbReference type="EMBL" id="KAK1121709.1"/>
    </source>
</evidence>
<organism evidence="2 3">
    <name type="scientific">Melipona bicolor</name>
    <dbReference type="NCBI Taxonomy" id="60889"/>
    <lineage>
        <taxon>Eukaryota</taxon>
        <taxon>Metazoa</taxon>
        <taxon>Ecdysozoa</taxon>
        <taxon>Arthropoda</taxon>
        <taxon>Hexapoda</taxon>
        <taxon>Insecta</taxon>
        <taxon>Pterygota</taxon>
        <taxon>Neoptera</taxon>
        <taxon>Endopterygota</taxon>
        <taxon>Hymenoptera</taxon>
        <taxon>Apocrita</taxon>
        <taxon>Aculeata</taxon>
        <taxon>Apoidea</taxon>
        <taxon>Anthophila</taxon>
        <taxon>Apidae</taxon>
        <taxon>Melipona</taxon>
    </lineage>
</organism>
<feature type="compositionally biased region" description="Polar residues" evidence="1">
    <location>
        <begin position="72"/>
        <end position="83"/>
    </location>
</feature>
<keyword evidence="3" id="KW-1185">Reference proteome</keyword>
<proteinExistence type="predicted"/>
<feature type="region of interest" description="Disordered" evidence="1">
    <location>
        <begin position="46"/>
        <end position="110"/>
    </location>
</feature>